<protein>
    <submittedName>
        <fullName evidence="2">Uncharacterized protein</fullName>
    </submittedName>
</protein>
<gene>
    <name evidence="2" type="ORF">BKA55DRAFT_547204</name>
</gene>
<proteinExistence type="predicted"/>
<feature type="region of interest" description="Disordered" evidence="1">
    <location>
        <begin position="280"/>
        <end position="303"/>
    </location>
</feature>
<organism evidence="2 3">
    <name type="scientific">Fusarium redolens</name>
    <dbReference type="NCBI Taxonomy" id="48865"/>
    <lineage>
        <taxon>Eukaryota</taxon>
        <taxon>Fungi</taxon>
        <taxon>Dikarya</taxon>
        <taxon>Ascomycota</taxon>
        <taxon>Pezizomycotina</taxon>
        <taxon>Sordariomycetes</taxon>
        <taxon>Hypocreomycetidae</taxon>
        <taxon>Hypocreales</taxon>
        <taxon>Nectriaceae</taxon>
        <taxon>Fusarium</taxon>
        <taxon>Fusarium redolens species complex</taxon>
    </lineage>
</organism>
<reference evidence="2" key="1">
    <citation type="journal article" date="2021" name="Nat. Commun.">
        <title>Genetic determinants of endophytism in the Arabidopsis root mycobiome.</title>
        <authorList>
            <person name="Mesny F."/>
            <person name="Miyauchi S."/>
            <person name="Thiergart T."/>
            <person name="Pickel B."/>
            <person name="Atanasova L."/>
            <person name="Karlsson M."/>
            <person name="Huettel B."/>
            <person name="Barry K.W."/>
            <person name="Haridas S."/>
            <person name="Chen C."/>
            <person name="Bauer D."/>
            <person name="Andreopoulos W."/>
            <person name="Pangilinan J."/>
            <person name="LaButti K."/>
            <person name="Riley R."/>
            <person name="Lipzen A."/>
            <person name="Clum A."/>
            <person name="Drula E."/>
            <person name="Henrissat B."/>
            <person name="Kohler A."/>
            <person name="Grigoriev I.V."/>
            <person name="Martin F.M."/>
            <person name="Hacquard S."/>
        </authorList>
    </citation>
    <scope>NUCLEOTIDE SEQUENCE</scope>
    <source>
        <strain evidence="2">MPI-CAGE-AT-0023</strain>
    </source>
</reference>
<evidence type="ECO:0000313" key="3">
    <source>
        <dbReference type="Proteomes" id="UP000720189"/>
    </source>
</evidence>
<dbReference type="Proteomes" id="UP000720189">
    <property type="component" value="Unassembled WGS sequence"/>
</dbReference>
<dbReference type="RefSeq" id="XP_046040963.1">
    <property type="nucleotide sequence ID" value="XM_046191000.1"/>
</dbReference>
<dbReference type="AlphaFoldDB" id="A0A9P9JSR6"/>
<sequence>MQSPTPKSLHRLSIDNPWFAVHPLFWTLQHLRLLHCYFQHLDSAITTSSSPSSVADKDLTLHSRRLAKIRSPIVKSISVGHLLCHQGSPMEKVDGSPPFLFAGRGVHLPECHIFRVRATGIQKRPIVGYYHYNNVARERQRALTPKSHPNGSYNYPVSRIYQRRLRNVAPALWFEDPYLVCILLSLAQLQRRRRQLPRPKTFNARLLVTNKSDTTHAHIFQADIPYDVLETLDHPTLDMENIKWPTIRHIQVPFEPYSSFAERIVVQLVDDEYKSDVKTQASMIPRGEKRKRDKSDAMGQRRNVKSLDSMRLAAVSLANG</sequence>
<evidence type="ECO:0000313" key="2">
    <source>
        <dbReference type="EMBL" id="KAH7205370.1"/>
    </source>
</evidence>
<accession>A0A9P9JSR6</accession>
<dbReference type="OrthoDB" id="5343483at2759"/>
<evidence type="ECO:0000256" key="1">
    <source>
        <dbReference type="SAM" id="MobiDB-lite"/>
    </source>
</evidence>
<keyword evidence="3" id="KW-1185">Reference proteome</keyword>
<dbReference type="GeneID" id="70220954"/>
<dbReference type="EMBL" id="JAGMUX010000038">
    <property type="protein sequence ID" value="KAH7205370.1"/>
    <property type="molecule type" value="Genomic_DNA"/>
</dbReference>
<name>A0A9P9JSR6_FUSRE</name>
<comment type="caution">
    <text evidence="2">The sequence shown here is derived from an EMBL/GenBank/DDBJ whole genome shotgun (WGS) entry which is preliminary data.</text>
</comment>